<sequence length="817" mass="91006">MDHNPALKSTKKHEREARGEKSSRDSTTKTDWHVDAPAFQPAHPSIVNTEVIDKATQQHHQSLVPGPYPTQIQQPMDQTANHSYELGHMENSLVINSQIQTATPAHPSAHLAYCNISQTPTIVYPATQQRQQFSNGMNGIHKLAPGVMAPMNPGNGPPQQPSYQVHGFPSSTGQFALYPGYSFIPGTPALNGQVGPAGSMNFLPTVSQQQQHLLQSSLINSQINLNATLPDRKSQYNYRMSNQTFSGFEKSSNRKPKRDQDFQQPEVRGKNGSSSKLSYRYNRSLVSNGNSIPSEVTQNEEGLNRIINGLTREVVRLQHFVQVLMEERDKAVVSKMKHQRNTSTQTIIGTEEKEVQATTKTLETPILTSQVMQQKKCEEAGSTLGSPKNTLTTETAGKVSDLQESTLIVRTEASPIDATVTEKAAEVSPTRSDNSSIAEKTSDLIASTLVLNAQGLEHCAKTTMEAAEASEEPSDINSLAGKASDLNASTHIYKTQGSENSENAAKETAEARAIEKEEATQQMSFRRADYADITRLNIPISPAAPSQNMKGSPQCQGTLRDKANQENLPTKKVFSMDKARESPPDGFKYPKKFATSPSLTNEELQKAFSTRRFLDSPVITLVTKPQELSQTTPSKKYQPLNSRKSAKKGAPTPNKSNAESAQDFEVFVSDEKTIKEFSTLIGSILPVYAAKMRNFRSYFSNHSQDLPNLDRLIQQIIQYWQANRMHEYTPEEMQKVQNSLRRRLESLAAKSDLQSQKLHTLLRMIFKSGDNLLSDDVFYLLFQDKNQQLILLIKYMDLITNFSDWEYLLDIPPPNTK</sequence>
<name>G0MY70_CAEBE</name>
<feature type="compositionally biased region" description="Polar residues" evidence="1">
    <location>
        <begin position="544"/>
        <end position="557"/>
    </location>
</feature>
<evidence type="ECO:0000313" key="3">
    <source>
        <dbReference type="Proteomes" id="UP000008068"/>
    </source>
</evidence>
<feature type="region of interest" description="Disordered" evidence="1">
    <location>
        <begin position="244"/>
        <end position="279"/>
    </location>
</feature>
<organism evidence="3">
    <name type="scientific">Caenorhabditis brenneri</name>
    <name type="common">Nematode worm</name>
    <dbReference type="NCBI Taxonomy" id="135651"/>
    <lineage>
        <taxon>Eukaryota</taxon>
        <taxon>Metazoa</taxon>
        <taxon>Ecdysozoa</taxon>
        <taxon>Nematoda</taxon>
        <taxon>Chromadorea</taxon>
        <taxon>Rhabditida</taxon>
        <taxon>Rhabditina</taxon>
        <taxon>Rhabditomorpha</taxon>
        <taxon>Rhabditoidea</taxon>
        <taxon>Rhabditidae</taxon>
        <taxon>Peloderinae</taxon>
        <taxon>Caenorhabditis</taxon>
    </lineage>
</organism>
<accession>G0MY70</accession>
<feature type="region of interest" description="Disordered" evidence="1">
    <location>
        <begin position="540"/>
        <end position="594"/>
    </location>
</feature>
<feature type="region of interest" description="Disordered" evidence="1">
    <location>
        <begin position="1"/>
        <end position="31"/>
    </location>
</feature>
<keyword evidence="3" id="KW-1185">Reference proteome</keyword>
<dbReference type="AlphaFoldDB" id="G0MY70"/>
<protein>
    <submittedName>
        <fullName evidence="2">Uncharacterized protein</fullName>
    </submittedName>
</protein>
<feature type="compositionally biased region" description="Basic and acidic residues" evidence="1">
    <location>
        <begin position="504"/>
        <end position="519"/>
    </location>
</feature>
<feature type="compositionally biased region" description="Basic and acidic residues" evidence="1">
    <location>
        <begin position="574"/>
        <end position="583"/>
    </location>
</feature>
<evidence type="ECO:0000256" key="1">
    <source>
        <dbReference type="SAM" id="MobiDB-lite"/>
    </source>
</evidence>
<feature type="compositionally biased region" description="Basic and acidic residues" evidence="1">
    <location>
        <begin position="13"/>
        <end position="31"/>
    </location>
</feature>
<proteinExistence type="predicted"/>
<dbReference type="InParanoid" id="G0MY70"/>
<dbReference type="HOGENOM" id="CLU_345896_0_0_1"/>
<gene>
    <name evidence="2" type="ORF">CAEBREN_20506</name>
</gene>
<feature type="compositionally biased region" description="Polar residues" evidence="1">
    <location>
        <begin position="626"/>
        <end position="643"/>
    </location>
</feature>
<evidence type="ECO:0000313" key="2">
    <source>
        <dbReference type="EMBL" id="EGT47456.1"/>
    </source>
</evidence>
<dbReference type="EMBL" id="GL379820">
    <property type="protein sequence ID" value="EGT47456.1"/>
    <property type="molecule type" value="Genomic_DNA"/>
</dbReference>
<feature type="compositionally biased region" description="Polar residues" evidence="1">
    <location>
        <begin position="494"/>
        <end position="503"/>
    </location>
</feature>
<reference evidence="3" key="1">
    <citation type="submission" date="2011-07" db="EMBL/GenBank/DDBJ databases">
        <authorList>
            <consortium name="Caenorhabditis brenneri Sequencing and Analysis Consortium"/>
            <person name="Wilson R.K."/>
        </authorList>
    </citation>
    <scope>NUCLEOTIDE SEQUENCE [LARGE SCALE GENOMIC DNA]</scope>
    <source>
        <strain evidence="3">PB2801</strain>
    </source>
</reference>
<dbReference type="Proteomes" id="UP000008068">
    <property type="component" value="Unassembled WGS sequence"/>
</dbReference>
<feature type="region of interest" description="Disordered" evidence="1">
    <location>
        <begin position="625"/>
        <end position="658"/>
    </location>
</feature>
<feature type="region of interest" description="Disordered" evidence="1">
    <location>
        <begin position="494"/>
        <end position="526"/>
    </location>
</feature>